<comment type="caution">
    <text evidence="2">The sequence shown here is derived from an EMBL/GenBank/DDBJ whole genome shotgun (WGS) entry which is preliminary data.</text>
</comment>
<proteinExistence type="predicted"/>
<evidence type="ECO:0000313" key="3">
    <source>
        <dbReference type="Proteomes" id="UP000738826"/>
    </source>
</evidence>
<evidence type="ECO:0000313" key="2">
    <source>
        <dbReference type="EMBL" id="NCS91268.1"/>
    </source>
</evidence>
<reference evidence="2" key="1">
    <citation type="submission" date="2019-11" db="EMBL/GenBank/DDBJ databases">
        <title>Lipid analysis of CO2-rich subsurface aquifers suggests an autotrophy-based deep biosphere with lysolipids enriched in CPR bacteria.</title>
        <authorList>
            <person name="Probst A.J."/>
            <person name="Elling F.J."/>
            <person name="Castelle C.J."/>
            <person name="Zhu Q."/>
            <person name="Elvert M."/>
            <person name="Birarda G."/>
            <person name="Holman H.-Y."/>
            <person name="Lane K.R."/>
            <person name="Ladd B."/>
            <person name="Ryan M.C."/>
            <person name="Woyke T."/>
            <person name="Hinrichs K.-U."/>
            <person name="Banfield J.F."/>
        </authorList>
    </citation>
    <scope>NUCLEOTIDE SEQUENCE</scope>
    <source>
        <strain evidence="1">CG_2015-01_33_1645</strain>
        <strain evidence="2">CG_2015-04_33_537</strain>
    </source>
</reference>
<organism evidence="2 3">
    <name type="scientific">Candidatus Altarchaeum hamiconexum</name>
    <dbReference type="NCBI Taxonomy" id="1803513"/>
    <lineage>
        <taxon>Archaea</taxon>
        <taxon>Candidatus Altarchaeota</taxon>
        <taxon>Candidatus Altiarchaeia</taxon>
        <taxon>Candidatus Altarchaeales</taxon>
        <taxon>Candidatus Altarchaeaceae</taxon>
        <taxon>Candidatus Altarchaeum</taxon>
    </lineage>
</organism>
<name>A0A8J7YYI3_9ARCH</name>
<dbReference type="Proteomes" id="UP000768163">
    <property type="component" value="Unassembled WGS sequence"/>
</dbReference>
<dbReference type="EMBL" id="JAACQH010000045">
    <property type="protein sequence ID" value="NCS91268.1"/>
    <property type="molecule type" value="Genomic_DNA"/>
</dbReference>
<gene>
    <name evidence="2" type="ORF">GW779_02435</name>
    <name evidence="1" type="ORF">GW910_01460</name>
</gene>
<evidence type="ECO:0000313" key="1">
    <source>
        <dbReference type="EMBL" id="NCN64731.1"/>
    </source>
</evidence>
<sequence>MDTDNKRKGHVTIQIKRTLANKLKRMGDVGVSYNDTVIDLLNYYNATKTRLS</sequence>
<accession>A0A8J7YYI3</accession>
<dbReference type="EMBL" id="JAACVF010000038">
    <property type="protein sequence ID" value="NCN64731.1"/>
    <property type="molecule type" value="Genomic_DNA"/>
</dbReference>
<protein>
    <submittedName>
        <fullName evidence="2">Uncharacterized protein</fullName>
    </submittedName>
</protein>
<dbReference type="AlphaFoldDB" id="A0A8J7YYI3"/>
<dbReference type="Proteomes" id="UP000738826">
    <property type="component" value="Unassembled WGS sequence"/>
</dbReference>